<gene>
    <name evidence="1" type="ORF">ACFPCZ_03345</name>
</gene>
<dbReference type="EMBL" id="JBHSIY010000003">
    <property type="protein sequence ID" value="MFC4865655.1"/>
    <property type="molecule type" value="Genomic_DNA"/>
</dbReference>
<sequence length="376" mass="41491">MSEPAVLGRRSLNRATLERQLLLRRSAMPPEQALSHLVGLQAQTPHTWYTGLWARLADYAPEPTSELLGSGAIVRIPVMRSTIHLLTADDAVRLRPLMEPVHERMFRSAFGRRVAGLDAAEVEKAARAVLQEGPLTFSELGARLAAHGRSAGWGERDPQALAQWGRTLVPLVQVPPRGQWGRSGQAAHAPAEAWLGRPLPEPFSLEHLVLRYLAAFGPASVLDVQKWCGLTRLGEVVDELRPRLRVFRSEDGRELFDLPDAPRPDAETPAPVRFLYDFDNLRWSYADLDRLVTVDLREHGFTAANGLDPGLVLLDGFAAGGWRINVRRRTAVLHVRPFRRLSGADEAAVRAEAEALLEFYAPAAAERAVELGPPTG</sequence>
<dbReference type="RefSeq" id="WP_344141803.1">
    <property type="nucleotide sequence ID" value="NZ_BAAAQI010000003.1"/>
</dbReference>
<accession>A0ABV9SGM9</accession>
<keyword evidence="1" id="KW-0238">DNA-binding</keyword>
<dbReference type="Pfam" id="PF06224">
    <property type="entry name" value="AlkZ-like"/>
    <property type="match status" value="1"/>
</dbReference>
<reference evidence="2" key="1">
    <citation type="journal article" date="2019" name="Int. J. Syst. Evol. Microbiol.">
        <title>The Global Catalogue of Microorganisms (GCM) 10K type strain sequencing project: providing services to taxonomists for standard genome sequencing and annotation.</title>
        <authorList>
            <consortium name="The Broad Institute Genomics Platform"/>
            <consortium name="The Broad Institute Genome Sequencing Center for Infectious Disease"/>
            <person name="Wu L."/>
            <person name="Ma J."/>
        </authorList>
    </citation>
    <scope>NUCLEOTIDE SEQUENCE [LARGE SCALE GENOMIC DNA]</scope>
    <source>
        <strain evidence="2">CGMCC 4.7304</strain>
    </source>
</reference>
<evidence type="ECO:0000313" key="2">
    <source>
        <dbReference type="Proteomes" id="UP001595858"/>
    </source>
</evidence>
<dbReference type="GO" id="GO:0003677">
    <property type="term" value="F:DNA binding"/>
    <property type="evidence" value="ECO:0007669"/>
    <property type="project" value="UniProtKB-KW"/>
</dbReference>
<comment type="caution">
    <text evidence="1">The sequence shown here is derived from an EMBL/GenBank/DDBJ whole genome shotgun (WGS) entry which is preliminary data.</text>
</comment>
<dbReference type="PANTHER" id="PTHR38479:SF2">
    <property type="entry name" value="WINGED HELIX DNA-BINDING DOMAIN-CONTAINING PROTEIN"/>
    <property type="match status" value="1"/>
</dbReference>
<dbReference type="Proteomes" id="UP001595858">
    <property type="component" value="Unassembled WGS sequence"/>
</dbReference>
<name>A0ABV9SGM9_9ACTN</name>
<organism evidence="1 2">
    <name type="scientific">Streptomonospora arabica</name>
    <dbReference type="NCBI Taxonomy" id="412417"/>
    <lineage>
        <taxon>Bacteria</taxon>
        <taxon>Bacillati</taxon>
        <taxon>Actinomycetota</taxon>
        <taxon>Actinomycetes</taxon>
        <taxon>Streptosporangiales</taxon>
        <taxon>Nocardiopsidaceae</taxon>
        <taxon>Streptomonospora</taxon>
    </lineage>
</organism>
<proteinExistence type="predicted"/>
<keyword evidence="2" id="KW-1185">Reference proteome</keyword>
<evidence type="ECO:0000313" key="1">
    <source>
        <dbReference type="EMBL" id="MFC4865655.1"/>
    </source>
</evidence>
<dbReference type="InterPro" id="IPR009351">
    <property type="entry name" value="AlkZ-like"/>
</dbReference>
<protein>
    <submittedName>
        <fullName evidence="1">Winged helix DNA-binding domain-containing protein</fullName>
    </submittedName>
</protein>
<dbReference type="PANTHER" id="PTHR38479">
    <property type="entry name" value="LMO0824 PROTEIN"/>
    <property type="match status" value="1"/>
</dbReference>